<dbReference type="PROSITE" id="PS50112">
    <property type="entry name" value="PAS"/>
    <property type="match status" value="1"/>
</dbReference>
<dbReference type="SUPFAM" id="SSF55874">
    <property type="entry name" value="ATPase domain of HSP90 chaperone/DNA topoisomerase II/histidine kinase"/>
    <property type="match status" value="1"/>
</dbReference>
<evidence type="ECO:0000256" key="8">
    <source>
        <dbReference type="ARBA" id="ARBA00022840"/>
    </source>
</evidence>
<dbReference type="GO" id="GO:0000155">
    <property type="term" value="F:phosphorelay sensor kinase activity"/>
    <property type="evidence" value="ECO:0007669"/>
    <property type="project" value="InterPro"/>
</dbReference>
<dbReference type="InterPro" id="IPR036097">
    <property type="entry name" value="HisK_dim/P_sf"/>
</dbReference>
<dbReference type="InterPro" id="IPR001789">
    <property type="entry name" value="Sig_transdc_resp-reg_receiver"/>
</dbReference>
<sequence length="892" mass="95395">MDLHGHHDPVLVALAVAVGISAAFGALNLGARARAARGGRVWLWTALAATTFGSGVWSMHFIAILAMTLPGIPVSYDPVMTGVSLAIAIAVALVGQALLTGGGGGRLRLIFAGAVMGLGIAAMHYAGMSAMRMPAVAVYDSPMVALSVVIGIAAATLALWLFNRDNSARRNLAAAPLMGLAIGAMHYTGMMGVDYLPVSGMQPSDFASIYPNLLAVIIAGIIALVCFGGFAFVSLDRRSATALEAAYDRIRRSERRFSLMVNGLKDCAVFMLDREGRIESWNDGAARQFGWTEADIVGLPSWVLNLRGERAARSLARALKKARRQGRNEFDMRAIRADGSEFWANTIIYPVREDTGEMTGFVATMRDISEQRRSREALAAANAELERKVEDRTMALARAKEAAEAANSAKSRFIANMSHELRTPLNAIIGYTEMLLEDFEAEGETQTTEDLKRIEGAGRHLLDLINEILDIAKIEAGRYTFDHDIVDVRALVGEAVATAEPMVERHESRMHVHVDAAVDTIETDRKRLFQCLLNLLSNAAKFTRAGDIWLDVAIEGGGARRMLTLTVRDTGIGMSADQLDRVFEAFAQVDDRATRGAEGTGLGLTITRRLIEAMGGDIAVESAPGEGSTFTIRAPLEPVEETATEAAAPVDAAAAAATRVVMIDDDAATLALYRRQLERENHEVYTADTGEEGVALVRRVLPDLVLLDMSLPDRSGAEVLAELRADAATVAIPVAIVSGSEREEHHAVLDAVEWLTKPVGGEALAALVGRFGCAAAAGRALILSDRPQVQSRMTAVLERSGWQALTVSDPEHLTETLLQGVRAAFVDTARFGGAEMVARLARSGVAAIRLVDPAEGPPAGEGPSLTLPETDDAELPADLLREAAAAWSRRAA</sequence>
<dbReference type="InterPro" id="IPR035965">
    <property type="entry name" value="PAS-like_dom_sf"/>
</dbReference>
<dbReference type="PROSITE" id="PS50113">
    <property type="entry name" value="PAC"/>
    <property type="match status" value="1"/>
</dbReference>
<dbReference type="Pfam" id="PF00072">
    <property type="entry name" value="Response_reg"/>
    <property type="match status" value="1"/>
</dbReference>
<keyword evidence="13" id="KW-0812">Transmembrane</keyword>
<dbReference type="SMART" id="SM00387">
    <property type="entry name" value="HATPase_c"/>
    <property type="match status" value="1"/>
</dbReference>
<feature type="coiled-coil region" evidence="14">
    <location>
        <begin position="368"/>
        <end position="402"/>
    </location>
</feature>
<feature type="transmembrane region" description="Helical" evidence="13">
    <location>
        <begin position="111"/>
        <end position="131"/>
    </location>
</feature>
<dbReference type="InterPro" id="IPR001610">
    <property type="entry name" value="PAC"/>
</dbReference>
<dbReference type="InterPro" id="IPR005330">
    <property type="entry name" value="MHYT_dom"/>
</dbReference>
<dbReference type="SMART" id="SM00086">
    <property type="entry name" value="PAC"/>
    <property type="match status" value="1"/>
</dbReference>
<feature type="domain" description="MHYT" evidence="20">
    <location>
        <begin position="7"/>
        <end position="196"/>
    </location>
</feature>
<dbReference type="PROSITE" id="PS50924">
    <property type="entry name" value="MHYT"/>
    <property type="match status" value="1"/>
</dbReference>
<dbReference type="PANTHER" id="PTHR43047:SF63">
    <property type="entry name" value="HISTIDINE KINASE"/>
    <property type="match status" value="1"/>
</dbReference>
<feature type="transmembrane region" description="Helical" evidence="13">
    <location>
        <begin position="143"/>
        <end position="162"/>
    </location>
</feature>
<dbReference type="GO" id="GO:0009927">
    <property type="term" value="F:histidine phosphotransfer kinase activity"/>
    <property type="evidence" value="ECO:0007669"/>
    <property type="project" value="TreeGrafter"/>
</dbReference>
<dbReference type="Pfam" id="PF02518">
    <property type="entry name" value="HATPase_c"/>
    <property type="match status" value="1"/>
</dbReference>
<dbReference type="InterPro" id="IPR011006">
    <property type="entry name" value="CheY-like_superfamily"/>
</dbReference>
<feature type="transmembrane region" description="Helical" evidence="13">
    <location>
        <begin position="213"/>
        <end position="233"/>
    </location>
</feature>
<evidence type="ECO:0000259" key="17">
    <source>
        <dbReference type="PROSITE" id="PS50110"/>
    </source>
</evidence>
<dbReference type="OrthoDB" id="9796100at2"/>
<dbReference type="GO" id="GO:0005886">
    <property type="term" value="C:plasma membrane"/>
    <property type="evidence" value="ECO:0007669"/>
    <property type="project" value="TreeGrafter"/>
</dbReference>
<comment type="catalytic activity">
    <reaction evidence="1">
        <text>ATP + protein L-histidine = ADP + protein N-phospho-L-histidine.</text>
        <dbReference type="EC" id="2.7.13.3"/>
    </reaction>
</comment>
<evidence type="ECO:0000256" key="9">
    <source>
        <dbReference type="ARBA" id="ARBA00023012"/>
    </source>
</evidence>
<accession>A0A2M9FZK0</accession>
<keyword evidence="8" id="KW-0067">ATP-binding</keyword>
<evidence type="ECO:0000256" key="1">
    <source>
        <dbReference type="ARBA" id="ARBA00000085"/>
    </source>
</evidence>
<dbReference type="CDD" id="cd16922">
    <property type="entry name" value="HATPase_EvgS-ArcB-TorS-like"/>
    <property type="match status" value="1"/>
</dbReference>
<dbReference type="InterPro" id="IPR003594">
    <property type="entry name" value="HATPase_dom"/>
</dbReference>
<evidence type="ECO:0000313" key="21">
    <source>
        <dbReference type="EMBL" id="PJK28901.1"/>
    </source>
</evidence>
<evidence type="ECO:0000259" key="20">
    <source>
        <dbReference type="PROSITE" id="PS50924"/>
    </source>
</evidence>
<evidence type="ECO:0000256" key="7">
    <source>
        <dbReference type="ARBA" id="ARBA00022777"/>
    </source>
</evidence>
<dbReference type="InterPro" id="IPR005467">
    <property type="entry name" value="His_kinase_dom"/>
</dbReference>
<dbReference type="GO" id="GO:0005524">
    <property type="term" value="F:ATP binding"/>
    <property type="evidence" value="ECO:0007669"/>
    <property type="project" value="UniProtKB-KW"/>
</dbReference>
<evidence type="ECO:0000256" key="2">
    <source>
        <dbReference type="ARBA" id="ARBA00004370"/>
    </source>
</evidence>
<keyword evidence="4 12" id="KW-0597">Phosphoprotein</keyword>
<dbReference type="SMART" id="SM00448">
    <property type="entry name" value="REC"/>
    <property type="match status" value="1"/>
</dbReference>
<feature type="transmembrane region" description="Helical" evidence="13">
    <location>
        <begin position="12"/>
        <end position="29"/>
    </location>
</feature>
<dbReference type="NCBIfam" id="TIGR00229">
    <property type="entry name" value="sensory_box"/>
    <property type="match status" value="1"/>
</dbReference>
<dbReference type="Gene3D" id="3.40.50.2300">
    <property type="match status" value="1"/>
</dbReference>
<evidence type="ECO:0000256" key="14">
    <source>
        <dbReference type="SAM" id="Coils"/>
    </source>
</evidence>
<feature type="domain" description="PAS" evidence="18">
    <location>
        <begin position="253"/>
        <end position="326"/>
    </location>
</feature>
<dbReference type="Gene3D" id="3.30.565.10">
    <property type="entry name" value="Histidine kinase-like ATPase, C-terminal domain"/>
    <property type="match status" value="1"/>
</dbReference>
<evidence type="ECO:0000256" key="5">
    <source>
        <dbReference type="ARBA" id="ARBA00022679"/>
    </source>
</evidence>
<feature type="domain" description="Response regulatory" evidence="17">
    <location>
        <begin position="659"/>
        <end position="772"/>
    </location>
</feature>
<keyword evidence="22" id="KW-1185">Reference proteome</keyword>
<dbReference type="Proteomes" id="UP000229498">
    <property type="component" value="Unassembled WGS sequence"/>
</dbReference>
<dbReference type="PANTHER" id="PTHR43047">
    <property type="entry name" value="TWO-COMPONENT HISTIDINE PROTEIN KINASE"/>
    <property type="match status" value="1"/>
</dbReference>
<evidence type="ECO:0000313" key="22">
    <source>
        <dbReference type="Proteomes" id="UP000229498"/>
    </source>
</evidence>
<comment type="subcellular location">
    <subcellularLocation>
        <location evidence="2">Membrane</location>
    </subcellularLocation>
</comment>
<evidence type="ECO:0000256" key="6">
    <source>
        <dbReference type="ARBA" id="ARBA00022741"/>
    </source>
</evidence>
<dbReference type="InterPro" id="IPR000700">
    <property type="entry name" value="PAS-assoc_C"/>
</dbReference>
<evidence type="ECO:0000256" key="15">
    <source>
        <dbReference type="SAM" id="MobiDB-lite"/>
    </source>
</evidence>
<organism evidence="21 22">
    <name type="scientific">Minwuia thermotolerans</name>
    <dbReference type="NCBI Taxonomy" id="2056226"/>
    <lineage>
        <taxon>Bacteria</taxon>
        <taxon>Pseudomonadati</taxon>
        <taxon>Pseudomonadota</taxon>
        <taxon>Alphaproteobacteria</taxon>
        <taxon>Minwuiales</taxon>
        <taxon>Minwuiaceae</taxon>
        <taxon>Minwuia</taxon>
    </lineage>
</organism>
<dbReference type="PROSITE" id="PS50109">
    <property type="entry name" value="HIS_KIN"/>
    <property type="match status" value="1"/>
</dbReference>
<dbReference type="InterPro" id="IPR036890">
    <property type="entry name" value="HATPase_C_sf"/>
</dbReference>
<keyword evidence="7" id="KW-0418">Kinase</keyword>
<dbReference type="InterPro" id="IPR000014">
    <property type="entry name" value="PAS"/>
</dbReference>
<keyword evidence="14" id="KW-0175">Coiled coil</keyword>
<dbReference type="SUPFAM" id="SSF52172">
    <property type="entry name" value="CheY-like"/>
    <property type="match status" value="1"/>
</dbReference>
<dbReference type="AlphaFoldDB" id="A0A2M9FZK0"/>
<feature type="modified residue" description="4-aspartylphosphate" evidence="12">
    <location>
        <position position="708"/>
    </location>
</feature>
<gene>
    <name evidence="21" type="ORF">CVT23_14830</name>
</gene>
<evidence type="ECO:0000259" key="16">
    <source>
        <dbReference type="PROSITE" id="PS50109"/>
    </source>
</evidence>
<dbReference type="SMART" id="SM00388">
    <property type="entry name" value="HisKA"/>
    <property type="match status" value="1"/>
</dbReference>
<dbReference type="InterPro" id="IPR004358">
    <property type="entry name" value="Sig_transdc_His_kin-like_C"/>
</dbReference>
<dbReference type="SMART" id="SM00091">
    <property type="entry name" value="PAS"/>
    <property type="match status" value="1"/>
</dbReference>
<keyword evidence="6" id="KW-0547">Nucleotide-binding</keyword>
<feature type="transmembrane region" description="Helical" evidence="13">
    <location>
        <begin position="174"/>
        <end position="193"/>
    </location>
</feature>
<reference evidence="21 22" key="1">
    <citation type="submission" date="2017-11" db="EMBL/GenBank/DDBJ databases">
        <title>Draft genome sequence of Rhizobiales bacterium SY3-13.</title>
        <authorList>
            <person name="Sun C."/>
        </authorList>
    </citation>
    <scope>NUCLEOTIDE SEQUENCE [LARGE SCALE GENOMIC DNA]</scope>
    <source>
        <strain evidence="21 22">SY3-13</strain>
    </source>
</reference>
<protein>
    <recommendedName>
        <fullName evidence="3">histidine kinase</fullName>
        <ecNumber evidence="3">2.7.13.3</ecNumber>
    </recommendedName>
</protein>
<dbReference type="Pfam" id="PF13426">
    <property type="entry name" value="PAS_9"/>
    <property type="match status" value="1"/>
</dbReference>
<dbReference type="FunFam" id="1.10.287.130:FF:000038">
    <property type="entry name" value="Sensory transduction histidine kinase"/>
    <property type="match status" value="1"/>
</dbReference>
<evidence type="ECO:0000259" key="19">
    <source>
        <dbReference type="PROSITE" id="PS50113"/>
    </source>
</evidence>
<evidence type="ECO:0000256" key="4">
    <source>
        <dbReference type="ARBA" id="ARBA00022553"/>
    </source>
</evidence>
<evidence type="ECO:0000256" key="12">
    <source>
        <dbReference type="PROSITE-ProRule" id="PRU00169"/>
    </source>
</evidence>
<evidence type="ECO:0000256" key="13">
    <source>
        <dbReference type="PROSITE-ProRule" id="PRU00244"/>
    </source>
</evidence>
<evidence type="ECO:0000256" key="10">
    <source>
        <dbReference type="ARBA" id="ARBA00023136"/>
    </source>
</evidence>
<feature type="transmembrane region" description="Helical" evidence="13">
    <location>
        <begin position="79"/>
        <end position="99"/>
    </location>
</feature>
<keyword evidence="13" id="KW-1133">Transmembrane helix</keyword>
<dbReference type="Gene3D" id="1.10.287.130">
    <property type="match status" value="1"/>
</dbReference>
<dbReference type="PROSITE" id="PS50110">
    <property type="entry name" value="RESPONSE_REGULATORY"/>
    <property type="match status" value="1"/>
</dbReference>
<dbReference type="PRINTS" id="PR00344">
    <property type="entry name" value="BCTRLSENSOR"/>
</dbReference>
<comment type="caution">
    <text evidence="21">The sequence shown here is derived from an EMBL/GenBank/DDBJ whole genome shotgun (WGS) entry which is preliminary data.</text>
</comment>
<evidence type="ECO:0000256" key="11">
    <source>
        <dbReference type="ARBA" id="ARBA00023306"/>
    </source>
</evidence>
<feature type="compositionally biased region" description="Low complexity" evidence="15">
    <location>
        <begin position="853"/>
        <end position="863"/>
    </location>
</feature>
<name>A0A2M9FZK0_9PROT</name>
<dbReference type="CDD" id="cd00130">
    <property type="entry name" value="PAS"/>
    <property type="match status" value="1"/>
</dbReference>
<dbReference type="SUPFAM" id="SSF47384">
    <property type="entry name" value="Homodimeric domain of signal transducing histidine kinase"/>
    <property type="match status" value="1"/>
</dbReference>
<dbReference type="RefSeq" id="WP_109795006.1">
    <property type="nucleotide sequence ID" value="NZ_PHIG01000038.1"/>
</dbReference>
<feature type="region of interest" description="Disordered" evidence="15">
    <location>
        <begin position="852"/>
        <end position="872"/>
    </location>
</feature>
<proteinExistence type="predicted"/>
<keyword evidence="9" id="KW-0902">Two-component regulatory system</keyword>
<dbReference type="SUPFAM" id="SSF55785">
    <property type="entry name" value="PYP-like sensor domain (PAS domain)"/>
    <property type="match status" value="1"/>
</dbReference>
<dbReference type="Pfam" id="PF00512">
    <property type="entry name" value="HisKA"/>
    <property type="match status" value="1"/>
</dbReference>
<dbReference type="Gene3D" id="3.30.450.20">
    <property type="entry name" value="PAS domain"/>
    <property type="match status" value="1"/>
</dbReference>
<dbReference type="EMBL" id="PHIG01000038">
    <property type="protein sequence ID" value="PJK28901.1"/>
    <property type="molecule type" value="Genomic_DNA"/>
</dbReference>
<evidence type="ECO:0000259" key="18">
    <source>
        <dbReference type="PROSITE" id="PS50112"/>
    </source>
</evidence>
<dbReference type="FunFam" id="3.30.565.10:FF:000010">
    <property type="entry name" value="Sensor histidine kinase RcsC"/>
    <property type="match status" value="1"/>
</dbReference>
<dbReference type="EC" id="2.7.13.3" evidence="3"/>
<feature type="domain" description="Histidine kinase" evidence="16">
    <location>
        <begin position="416"/>
        <end position="638"/>
    </location>
</feature>
<dbReference type="Pfam" id="PF03707">
    <property type="entry name" value="MHYT"/>
    <property type="match status" value="3"/>
</dbReference>
<dbReference type="CDD" id="cd00082">
    <property type="entry name" value="HisKA"/>
    <property type="match status" value="1"/>
</dbReference>
<keyword evidence="10 13" id="KW-0472">Membrane</keyword>
<keyword evidence="11" id="KW-0131">Cell cycle</keyword>
<dbReference type="InterPro" id="IPR003661">
    <property type="entry name" value="HisK_dim/P_dom"/>
</dbReference>
<evidence type="ECO:0000256" key="3">
    <source>
        <dbReference type="ARBA" id="ARBA00012438"/>
    </source>
</evidence>
<dbReference type="CDD" id="cd00156">
    <property type="entry name" value="REC"/>
    <property type="match status" value="1"/>
</dbReference>
<feature type="domain" description="PAC" evidence="19">
    <location>
        <begin position="328"/>
        <end position="380"/>
    </location>
</feature>
<feature type="transmembrane region" description="Helical" evidence="13">
    <location>
        <begin position="41"/>
        <end position="67"/>
    </location>
</feature>
<keyword evidence="5" id="KW-0808">Transferase</keyword>